<name>A0A5C2SQ69_9APHY</name>
<accession>A0A5C2SQ69</accession>
<evidence type="ECO:0000313" key="2">
    <source>
        <dbReference type="EMBL" id="RPD65247.1"/>
    </source>
</evidence>
<dbReference type="EMBL" id="ML122252">
    <property type="protein sequence ID" value="RPD65247.1"/>
    <property type="molecule type" value="Genomic_DNA"/>
</dbReference>
<feature type="compositionally biased region" description="Polar residues" evidence="1">
    <location>
        <begin position="313"/>
        <end position="332"/>
    </location>
</feature>
<protein>
    <submittedName>
        <fullName evidence="2">Uncharacterized protein</fullName>
    </submittedName>
</protein>
<dbReference type="AlphaFoldDB" id="A0A5C2SQ69"/>
<feature type="region of interest" description="Disordered" evidence="1">
    <location>
        <begin position="203"/>
        <end position="333"/>
    </location>
</feature>
<evidence type="ECO:0000313" key="3">
    <source>
        <dbReference type="Proteomes" id="UP000313359"/>
    </source>
</evidence>
<reference evidence="2" key="1">
    <citation type="journal article" date="2018" name="Genome Biol. Evol.">
        <title>Genomics and development of Lentinus tigrinus, a white-rot wood-decaying mushroom with dimorphic fruiting bodies.</title>
        <authorList>
            <person name="Wu B."/>
            <person name="Xu Z."/>
            <person name="Knudson A."/>
            <person name="Carlson A."/>
            <person name="Chen N."/>
            <person name="Kovaka S."/>
            <person name="LaButti K."/>
            <person name="Lipzen A."/>
            <person name="Pennachio C."/>
            <person name="Riley R."/>
            <person name="Schakwitz W."/>
            <person name="Umezawa K."/>
            <person name="Ohm R.A."/>
            <person name="Grigoriev I.V."/>
            <person name="Nagy L.G."/>
            <person name="Gibbons J."/>
            <person name="Hibbett D."/>
        </authorList>
    </citation>
    <scope>NUCLEOTIDE SEQUENCE [LARGE SCALE GENOMIC DNA]</scope>
    <source>
        <strain evidence="2">ALCF2SS1-6</strain>
    </source>
</reference>
<dbReference type="OrthoDB" id="10015593at2759"/>
<organism evidence="2 3">
    <name type="scientific">Lentinus tigrinus ALCF2SS1-6</name>
    <dbReference type="NCBI Taxonomy" id="1328759"/>
    <lineage>
        <taxon>Eukaryota</taxon>
        <taxon>Fungi</taxon>
        <taxon>Dikarya</taxon>
        <taxon>Basidiomycota</taxon>
        <taxon>Agaricomycotina</taxon>
        <taxon>Agaricomycetes</taxon>
        <taxon>Polyporales</taxon>
        <taxon>Polyporaceae</taxon>
        <taxon>Lentinus</taxon>
    </lineage>
</organism>
<proteinExistence type="predicted"/>
<sequence length="449" mass="49180">MAADSNSFQFTYSYTLPEELSWVPGEHHSDDIVDAGVHHMARRFLTEALSSSEAIASIEDPTVEWFDPVSEWFDPVSEQPVGTHYYSRAEEDPVFSTDDHHDSLLPFAPPALPALPALNPHNLLQGHLDVDRKDVEMVMVLRDEEDSEVEEEVDGCLVEDADVESPRYDSSVEETASLSLSESVSPAVSLCTRLDCGDAAGTAATTPEVEEPLEEAPSGKLPDVVAHTSSGTTYHLRSRMKRSYVGDDDIASGDDVQPGPSSRPASLPARAGKRRRLGDDDEWAPAVEKTKTKEPKGKGKGKANGTVRKSETNGEVSQEQASPPAKNVTSEGRNAGSIYVRLRDVGRLVYPPGEPREFTIPCSKKDCKDDHHVSSSDVPTAMAVYGSHMNTDNKIKQSCILRCPNRTPETYTSLLRHFLRDHLGVLVRCSFPGCANSLSRPDKCKKHSK</sequence>
<dbReference type="Proteomes" id="UP000313359">
    <property type="component" value="Unassembled WGS sequence"/>
</dbReference>
<feature type="compositionally biased region" description="Basic and acidic residues" evidence="1">
    <location>
        <begin position="288"/>
        <end position="297"/>
    </location>
</feature>
<gene>
    <name evidence="2" type="ORF">L227DRAFT_597804</name>
</gene>
<keyword evidence="3" id="KW-1185">Reference proteome</keyword>
<evidence type="ECO:0000256" key="1">
    <source>
        <dbReference type="SAM" id="MobiDB-lite"/>
    </source>
</evidence>